<gene>
    <name evidence="4" type="ORF">KABA2_01S03300</name>
</gene>
<dbReference type="PANTHER" id="PTHR44090:SF1">
    <property type="entry name" value="SUPERKILLER COMPLEX PROTEIN 8"/>
    <property type="match status" value="1"/>
</dbReference>
<accession>A0A8H2VB36</accession>
<reference evidence="4 5" key="1">
    <citation type="submission" date="2020-05" db="EMBL/GenBank/DDBJ databases">
        <authorList>
            <person name="Casaregola S."/>
            <person name="Devillers H."/>
            <person name="Grondin C."/>
        </authorList>
    </citation>
    <scope>NUCLEOTIDE SEQUENCE [LARGE SCALE GENOMIC DNA]</scope>
    <source>
        <strain evidence="4 5">CLIB 1767</strain>
    </source>
</reference>
<name>A0A8H2VB36_9SACH</name>
<evidence type="ECO:0000256" key="3">
    <source>
        <dbReference type="PROSITE-ProRule" id="PRU00221"/>
    </source>
</evidence>
<dbReference type="InterPro" id="IPR015943">
    <property type="entry name" value="WD40/YVTN_repeat-like_dom_sf"/>
</dbReference>
<dbReference type="Pfam" id="PF00400">
    <property type="entry name" value="WD40"/>
    <property type="match status" value="3"/>
</dbReference>
<dbReference type="PROSITE" id="PS00678">
    <property type="entry name" value="WD_REPEATS_1"/>
    <property type="match status" value="1"/>
</dbReference>
<dbReference type="PROSITE" id="PS50294">
    <property type="entry name" value="WD_REPEATS_REGION"/>
    <property type="match status" value="1"/>
</dbReference>
<dbReference type="Proteomes" id="UP000644660">
    <property type="component" value="Unassembled WGS sequence"/>
</dbReference>
<evidence type="ECO:0000256" key="1">
    <source>
        <dbReference type="ARBA" id="ARBA00022574"/>
    </source>
</evidence>
<feature type="repeat" description="WD" evidence="3">
    <location>
        <begin position="291"/>
        <end position="332"/>
    </location>
</feature>
<proteinExistence type="predicted"/>
<keyword evidence="5" id="KW-1185">Reference proteome</keyword>
<dbReference type="AlphaFoldDB" id="A0A8H2VB36"/>
<dbReference type="InterPro" id="IPR001680">
    <property type="entry name" value="WD40_rpt"/>
</dbReference>
<dbReference type="Gene3D" id="2.130.10.10">
    <property type="entry name" value="YVTN repeat-like/Quinoprotein amine dehydrogenase"/>
    <property type="match status" value="1"/>
</dbReference>
<dbReference type="SMART" id="SM00320">
    <property type="entry name" value="WD40"/>
    <property type="match status" value="5"/>
</dbReference>
<dbReference type="InterPro" id="IPR036322">
    <property type="entry name" value="WD40_repeat_dom_sf"/>
</dbReference>
<dbReference type="GeneID" id="64855098"/>
<comment type="caution">
    <text evidence="4">The sequence shown here is derived from an EMBL/GenBank/DDBJ whole genome shotgun (WGS) entry which is preliminary data.</text>
</comment>
<dbReference type="PANTHER" id="PTHR44090">
    <property type="entry name" value="WD REPEAT-CONTAINING PROTEIN 61"/>
    <property type="match status" value="1"/>
</dbReference>
<sequence>MSKVFIPIANVGRAHEADIYSVTITNPYSISCSGDGYLKLWPNKTLIQEQSTLKDNVISTFVHQTGLHHADAIYSVEPHDVGTVLIIATVSFSGNIHFYQFLEETEELKELDLIDEDLKKKSFWSCTWVKSNDQVVNHRFIATDIKGNTYVWRFMSTDKIVREDEEKAEYKKNLHFEFQGEIPSNEPVFATCVAASSSKGLIATGFANGSVIVSQLSTLRPLYTFEGLGREGVDQNSNSVRSVAFSPAGNLLSVANDSGSYGCVTLYETEFGERIGNLSVPTHSGQTNIGLFAHNGWIFNQAFNPSGEFIATCGYDGKVRVWDVKSKERVSTLNISASDIEIEEDIMLADENGDSLKVPPVFDVQYIAQGTLNGVGNETNEGLCCVCMDRSVRWFREAGGK</sequence>
<keyword evidence="2" id="KW-0677">Repeat</keyword>
<keyword evidence="1 3" id="KW-0853">WD repeat</keyword>
<dbReference type="PROSITE" id="PS50082">
    <property type="entry name" value="WD_REPEATS_2"/>
    <property type="match status" value="1"/>
</dbReference>
<dbReference type="GO" id="GO:0032991">
    <property type="term" value="C:protein-containing complex"/>
    <property type="evidence" value="ECO:0007669"/>
    <property type="project" value="UniProtKB-ARBA"/>
</dbReference>
<dbReference type="InterPro" id="IPR051510">
    <property type="entry name" value="SKI8"/>
</dbReference>
<dbReference type="OrthoDB" id="10251741at2759"/>
<evidence type="ECO:0000256" key="2">
    <source>
        <dbReference type="ARBA" id="ARBA00022737"/>
    </source>
</evidence>
<dbReference type="InterPro" id="IPR019775">
    <property type="entry name" value="WD40_repeat_CS"/>
</dbReference>
<dbReference type="RefSeq" id="XP_041404023.1">
    <property type="nucleotide sequence ID" value="XM_041548089.1"/>
</dbReference>
<evidence type="ECO:0000313" key="4">
    <source>
        <dbReference type="EMBL" id="CAB4251984.1"/>
    </source>
</evidence>
<dbReference type="SUPFAM" id="SSF50978">
    <property type="entry name" value="WD40 repeat-like"/>
    <property type="match status" value="1"/>
</dbReference>
<protein>
    <submittedName>
        <fullName evidence="4">Similar to Saccharomyces cerevisiae YGL213C SKI8 Ski complex component and WD-repeat protein, mediates 3'-5' RNA degradation by the cytoplasmic exosome</fullName>
    </submittedName>
</protein>
<dbReference type="EMBL" id="CAEFZW010000001">
    <property type="protein sequence ID" value="CAB4251984.1"/>
    <property type="molecule type" value="Genomic_DNA"/>
</dbReference>
<organism evidence="4 5">
    <name type="scientific">Maudiozyma barnettii</name>
    <dbReference type="NCBI Taxonomy" id="61262"/>
    <lineage>
        <taxon>Eukaryota</taxon>
        <taxon>Fungi</taxon>
        <taxon>Dikarya</taxon>
        <taxon>Ascomycota</taxon>
        <taxon>Saccharomycotina</taxon>
        <taxon>Saccharomycetes</taxon>
        <taxon>Saccharomycetales</taxon>
        <taxon>Saccharomycetaceae</taxon>
        <taxon>Maudiozyma</taxon>
    </lineage>
</organism>
<evidence type="ECO:0000313" key="5">
    <source>
        <dbReference type="Proteomes" id="UP000644660"/>
    </source>
</evidence>
<dbReference type="GO" id="GO:0005634">
    <property type="term" value="C:nucleus"/>
    <property type="evidence" value="ECO:0007669"/>
    <property type="project" value="TreeGrafter"/>
</dbReference>